<gene>
    <name evidence="1" type="ORF">NJ75_02941</name>
</gene>
<protein>
    <submittedName>
        <fullName evidence="1">Arylmalonate decarboxylase</fullName>
        <ecNumber evidence="1">4.1.1.76</ecNumber>
    </submittedName>
</protein>
<organism evidence="1 2">
    <name type="scientific">Novosphingobium subterraneum</name>
    <dbReference type="NCBI Taxonomy" id="48936"/>
    <lineage>
        <taxon>Bacteria</taxon>
        <taxon>Pseudomonadati</taxon>
        <taxon>Pseudomonadota</taxon>
        <taxon>Alphaproteobacteria</taxon>
        <taxon>Sphingomonadales</taxon>
        <taxon>Sphingomonadaceae</taxon>
        <taxon>Novosphingobium</taxon>
    </lineage>
</organism>
<name>A0A0B9A6V6_9SPHN</name>
<evidence type="ECO:0000313" key="1">
    <source>
        <dbReference type="EMBL" id="KHS45015.1"/>
    </source>
</evidence>
<keyword evidence="1" id="KW-0456">Lyase</keyword>
<dbReference type="GO" id="GO:0047436">
    <property type="term" value="F:arylmalonate decarboxylase activity"/>
    <property type="evidence" value="ECO:0007669"/>
    <property type="project" value="UniProtKB-EC"/>
</dbReference>
<dbReference type="EC" id="4.1.1.76" evidence="1"/>
<dbReference type="PATRIC" id="fig|48936.3.peg.2955"/>
<sequence>MVDVQGYRACLGVIAPSTNTTVQPDMERMRPAGVTNHFSRIFVEDPVALSNEDFIAGTTAIAENTMDAVRSVMTLRPEYLVLGMSAITFYGGVEGGKKFKAEVEELAGVGASTGSESVAAALNAYGNVKTVSFVSPYYPVANAEVRRFLEESGFSVVRDVPLQCKRWTDIAKVTPQRLREVIDHLNGSDVDAIVQVGTNLSMVSLAAEYELKLDKPVIAINTATYWHALRTLGITDRIEGLGRLLSEI</sequence>
<dbReference type="Proteomes" id="UP000031338">
    <property type="component" value="Unassembled WGS sequence"/>
</dbReference>
<dbReference type="PIRSF" id="PIRSF015736">
    <property type="entry name" value="MI"/>
    <property type="match status" value="1"/>
</dbReference>
<dbReference type="STRING" id="48936.NJ75_02941"/>
<dbReference type="EMBL" id="JRVC01000014">
    <property type="protein sequence ID" value="KHS45015.1"/>
    <property type="molecule type" value="Genomic_DNA"/>
</dbReference>
<proteinExistence type="predicted"/>
<dbReference type="AlphaFoldDB" id="A0A0B9A6V6"/>
<comment type="caution">
    <text evidence="1">The sequence shown here is derived from an EMBL/GenBank/DDBJ whole genome shotgun (WGS) entry which is preliminary data.</text>
</comment>
<reference evidence="1 2" key="1">
    <citation type="submission" date="2014-10" db="EMBL/GenBank/DDBJ databases">
        <title>Draft genome sequence of Novosphingobium subterraneum DSM 12447.</title>
        <authorList>
            <person name="Gan H.M."/>
            <person name="Gan H.Y."/>
            <person name="Savka M.A."/>
        </authorList>
    </citation>
    <scope>NUCLEOTIDE SEQUENCE [LARGE SCALE GENOMIC DNA]</scope>
    <source>
        <strain evidence="1 2">DSM 12447</strain>
    </source>
</reference>
<dbReference type="PANTHER" id="PTHR40267:SF1">
    <property type="entry name" value="BLR3294 PROTEIN"/>
    <property type="match status" value="1"/>
</dbReference>
<keyword evidence="2" id="KW-1185">Reference proteome</keyword>
<dbReference type="Pfam" id="PF17645">
    <property type="entry name" value="Amdase"/>
    <property type="match status" value="1"/>
</dbReference>
<dbReference type="Gene3D" id="3.40.50.12500">
    <property type="match status" value="1"/>
</dbReference>
<dbReference type="RefSeq" id="WP_039335672.1">
    <property type="nucleotide sequence ID" value="NZ_JRVC01000014.1"/>
</dbReference>
<dbReference type="InterPro" id="IPR026286">
    <property type="entry name" value="MaiA/AMDase"/>
</dbReference>
<evidence type="ECO:0000313" key="2">
    <source>
        <dbReference type="Proteomes" id="UP000031338"/>
    </source>
</evidence>
<accession>A0A0B9A6V6</accession>
<dbReference type="PANTHER" id="PTHR40267">
    <property type="entry name" value="BLR3294 PROTEIN"/>
    <property type="match status" value="1"/>
</dbReference>
<dbReference type="InterPro" id="IPR053714">
    <property type="entry name" value="Iso_Racemase_Enz_sf"/>
</dbReference>